<dbReference type="Proteomes" id="UP000226712">
    <property type="component" value="Unassembled WGS sequence"/>
</dbReference>
<sequence>MPKKIKRKSSIGELYGKITVSGRDFESGERKLVKEIEHPFVRFCKKLARMSPGMGKGGVFNKENQSAIEYLDWKLTPQDFTAASKIVTLISFFLAFAAGIILYVSPLQELLALFTNDATTALVYSFFPFLIAAMGIIYYFQSYPVSAAKKEQTKSLTYVPEIMGYMIMSIKLVPNLEKAIEFAASHGKGKIAKDFKNLIWSTQIGVYNSLSEGLDTLAYRWGKYSEEFKRALMRIRASVIENTEAKRYALLDQTMSEMLESIRNKMELYARDLSQPSTMLFYIGVLLPLLLIIILPVGSSFSGAPLANPMVLFAIYNIAIPLITIVFAYSLLQTRPPTYSPPVIPDDYPGLPPKWKIPMGGSNVDARFLAILVLVFGLVFTSVLSTQGFPPKILNAIDGIDIELNDQIIAPDRTKEEVLVSAARDPDYFATDYPTHTGKRFNEQLSKRLPRIDDDEELELAIIAVTQEVKSEEQLFFSKGENDVSPYKLVFGFLISFSLALYILFFLANKAKRKVQLEVQELETEFKDSLYVIASRMGENKPIEDAMKHVQEFLPDLKISRVVFAKTLDNIKLLGMPLEQAVFDKTHGSVANIPSTMIKSSMKMLIDSVQLGVNVAARTMISLSIQLQNSEKVNNTLKILVSDVTGTMKTMTLFIAPIVLGITTSLQRIVIVTISSLASSSVLDSASNTSSGVGDSFSSFSVSGFISPEAIAGIASPTQFILIVAIYIIELVAIMTYFTTKIEEDNDLLVKMNIAQYLPIAITMFVISMIVSNLFLAVGVG</sequence>
<feature type="transmembrane region" description="Helical" evidence="1">
    <location>
        <begin position="720"/>
        <end position="738"/>
    </location>
</feature>
<keyword evidence="1" id="KW-0812">Transmembrane</keyword>
<dbReference type="AlphaFoldDB" id="A0A2D6LPB7"/>
<organism evidence="2 3">
    <name type="scientific">Candidatus Iainarchaeum sp</name>
    <dbReference type="NCBI Taxonomy" id="3101447"/>
    <lineage>
        <taxon>Archaea</taxon>
        <taxon>Candidatus Iainarchaeota</taxon>
        <taxon>Candidatus Iainarchaeia</taxon>
        <taxon>Candidatus Iainarchaeales</taxon>
        <taxon>Candidatus Iainarchaeaceae</taxon>
        <taxon>Candidatus Iainarchaeum</taxon>
    </lineage>
</organism>
<reference evidence="3" key="1">
    <citation type="submission" date="2017-09" db="EMBL/GenBank/DDBJ databases">
        <title>The Reconstruction of 2,631 Draft Metagenome-Assembled Genomes from the Global Oceans.</title>
        <authorList>
            <person name="Tully B.J."/>
            <person name="Graham E.D."/>
            <person name="Heidelberg J.F."/>
        </authorList>
    </citation>
    <scope>NUCLEOTIDE SEQUENCE [LARGE SCALE GENOMIC DNA]</scope>
</reference>
<proteinExistence type="predicted"/>
<accession>A0A2D6LPB7</accession>
<evidence type="ECO:0000313" key="2">
    <source>
        <dbReference type="EMBL" id="MAG17948.1"/>
    </source>
</evidence>
<evidence type="ECO:0008006" key="4">
    <source>
        <dbReference type="Google" id="ProtNLM"/>
    </source>
</evidence>
<feature type="transmembrane region" description="Helical" evidence="1">
    <location>
        <begin position="118"/>
        <end position="140"/>
    </location>
</feature>
<gene>
    <name evidence="2" type="ORF">CL944_00570</name>
</gene>
<feature type="transmembrane region" description="Helical" evidence="1">
    <location>
        <begin position="758"/>
        <end position="780"/>
    </location>
</feature>
<feature type="transmembrane region" description="Helical" evidence="1">
    <location>
        <begin position="310"/>
        <end position="332"/>
    </location>
</feature>
<feature type="transmembrane region" description="Helical" evidence="1">
    <location>
        <begin position="489"/>
        <end position="508"/>
    </location>
</feature>
<keyword evidence="1" id="KW-0472">Membrane</keyword>
<evidence type="ECO:0000313" key="3">
    <source>
        <dbReference type="Proteomes" id="UP000226712"/>
    </source>
</evidence>
<feature type="transmembrane region" description="Helical" evidence="1">
    <location>
        <begin position="86"/>
        <end position="106"/>
    </location>
</feature>
<feature type="transmembrane region" description="Helical" evidence="1">
    <location>
        <begin position="279"/>
        <end position="298"/>
    </location>
</feature>
<name>A0A2D6LPB7_9ARCH</name>
<feature type="transmembrane region" description="Helical" evidence="1">
    <location>
        <begin position="364"/>
        <end position="384"/>
    </location>
</feature>
<keyword evidence="1" id="KW-1133">Transmembrane helix</keyword>
<protein>
    <recommendedName>
        <fullName evidence="4">Type II secretion system protein GspF domain-containing protein</fullName>
    </recommendedName>
</protein>
<evidence type="ECO:0000256" key="1">
    <source>
        <dbReference type="SAM" id="Phobius"/>
    </source>
</evidence>
<dbReference type="EMBL" id="NZBD01000003">
    <property type="protein sequence ID" value="MAG17948.1"/>
    <property type="molecule type" value="Genomic_DNA"/>
</dbReference>
<comment type="caution">
    <text evidence="2">The sequence shown here is derived from an EMBL/GenBank/DDBJ whole genome shotgun (WGS) entry which is preliminary data.</text>
</comment>